<reference evidence="1 2" key="1">
    <citation type="submission" date="2019-03" db="EMBL/GenBank/DDBJ databases">
        <title>First draft genome of Liparis tanakae, snailfish: a comprehensive survey of snailfish specific genes.</title>
        <authorList>
            <person name="Kim W."/>
            <person name="Song I."/>
            <person name="Jeong J.-H."/>
            <person name="Kim D."/>
            <person name="Kim S."/>
            <person name="Ryu S."/>
            <person name="Song J.Y."/>
            <person name="Lee S.K."/>
        </authorList>
    </citation>
    <scope>NUCLEOTIDE SEQUENCE [LARGE SCALE GENOMIC DNA]</scope>
    <source>
        <tissue evidence="1">Muscle</tissue>
    </source>
</reference>
<evidence type="ECO:0000313" key="1">
    <source>
        <dbReference type="EMBL" id="TNN26419.1"/>
    </source>
</evidence>
<keyword evidence="2" id="KW-1185">Reference proteome</keyword>
<evidence type="ECO:0000313" key="2">
    <source>
        <dbReference type="Proteomes" id="UP000314294"/>
    </source>
</evidence>
<gene>
    <name evidence="1" type="ORF">EYF80_063444</name>
</gene>
<dbReference type="AlphaFoldDB" id="A0A4Z2EC69"/>
<organism evidence="1 2">
    <name type="scientific">Liparis tanakae</name>
    <name type="common">Tanaka's snailfish</name>
    <dbReference type="NCBI Taxonomy" id="230148"/>
    <lineage>
        <taxon>Eukaryota</taxon>
        <taxon>Metazoa</taxon>
        <taxon>Chordata</taxon>
        <taxon>Craniata</taxon>
        <taxon>Vertebrata</taxon>
        <taxon>Euteleostomi</taxon>
        <taxon>Actinopterygii</taxon>
        <taxon>Neopterygii</taxon>
        <taxon>Teleostei</taxon>
        <taxon>Neoteleostei</taxon>
        <taxon>Acanthomorphata</taxon>
        <taxon>Eupercaria</taxon>
        <taxon>Perciformes</taxon>
        <taxon>Cottioidei</taxon>
        <taxon>Cottales</taxon>
        <taxon>Liparidae</taxon>
        <taxon>Liparis</taxon>
    </lineage>
</organism>
<comment type="caution">
    <text evidence="1">The sequence shown here is derived from an EMBL/GenBank/DDBJ whole genome shotgun (WGS) entry which is preliminary data.</text>
</comment>
<dbReference type="EMBL" id="SRLO01010286">
    <property type="protein sequence ID" value="TNN26419.1"/>
    <property type="molecule type" value="Genomic_DNA"/>
</dbReference>
<proteinExistence type="predicted"/>
<dbReference type="Proteomes" id="UP000314294">
    <property type="component" value="Unassembled WGS sequence"/>
</dbReference>
<name>A0A4Z2EC69_9TELE</name>
<sequence length="37" mass="3860">MALPAVAHNRGAGLQVSLGLVVEKQDGRHGFLKGFAD</sequence>
<accession>A0A4Z2EC69</accession>
<protein>
    <submittedName>
        <fullName evidence="1">Uncharacterized protein</fullName>
    </submittedName>
</protein>